<accession>A0ACB9GIF2</accession>
<reference evidence="1 2" key="2">
    <citation type="journal article" date="2022" name="Mol. Ecol. Resour.">
        <title>The genomes of chicory, endive, great burdock and yacon provide insights into Asteraceae paleo-polyploidization history and plant inulin production.</title>
        <authorList>
            <person name="Fan W."/>
            <person name="Wang S."/>
            <person name="Wang H."/>
            <person name="Wang A."/>
            <person name="Jiang F."/>
            <person name="Liu H."/>
            <person name="Zhao H."/>
            <person name="Xu D."/>
            <person name="Zhang Y."/>
        </authorList>
    </citation>
    <scope>NUCLEOTIDE SEQUENCE [LARGE SCALE GENOMIC DNA]</scope>
    <source>
        <strain evidence="2">cv. Punajuju</strain>
        <tissue evidence="1">Leaves</tissue>
    </source>
</reference>
<organism evidence="1 2">
    <name type="scientific">Cichorium intybus</name>
    <name type="common">Chicory</name>
    <dbReference type="NCBI Taxonomy" id="13427"/>
    <lineage>
        <taxon>Eukaryota</taxon>
        <taxon>Viridiplantae</taxon>
        <taxon>Streptophyta</taxon>
        <taxon>Embryophyta</taxon>
        <taxon>Tracheophyta</taxon>
        <taxon>Spermatophyta</taxon>
        <taxon>Magnoliopsida</taxon>
        <taxon>eudicotyledons</taxon>
        <taxon>Gunneridae</taxon>
        <taxon>Pentapetalae</taxon>
        <taxon>asterids</taxon>
        <taxon>campanulids</taxon>
        <taxon>Asterales</taxon>
        <taxon>Asteraceae</taxon>
        <taxon>Cichorioideae</taxon>
        <taxon>Cichorieae</taxon>
        <taxon>Cichoriinae</taxon>
        <taxon>Cichorium</taxon>
    </lineage>
</organism>
<protein>
    <submittedName>
        <fullName evidence="1">Uncharacterized protein</fullName>
    </submittedName>
</protein>
<dbReference type="EMBL" id="CM042010">
    <property type="protein sequence ID" value="KAI3782991.1"/>
    <property type="molecule type" value="Genomic_DNA"/>
</dbReference>
<gene>
    <name evidence="1" type="ORF">L2E82_13052</name>
</gene>
<keyword evidence="2" id="KW-1185">Reference proteome</keyword>
<name>A0ACB9GIF2_CICIN</name>
<reference evidence="2" key="1">
    <citation type="journal article" date="2022" name="Mol. Ecol. Resour.">
        <title>The genomes of chicory, endive, great burdock and yacon provide insights into Asteraceae palaeo-polyploidization history and plant inulin production.</title>
        <authorList>
            <person name="Fan W."/>
            <person name="Wang S."/>
            <person name="Wang H."/>
            <person name="Wang A."/>
            <person name="Jiang F."/>
            <person name="Liu H."/>
            <person name="Zhao H."/>
            <person name="Xu D."/>
            <person name="Zhang Y."/>
        </authorList>
    </citation>
    <scope>NUCLEOTIDE SEQUENCE [LARGE SCALE GENOMIC DNA]</scope>
    <source>
        <strain evidence="2">cv. Punajuju</strain>
    </source>
</reference>
<evidence type="ECO:0000313" key="2">
    <source>
        <dbReference type="Proteomes" id="UP001055811"/>
    </source>
</evidence>
<proteinExistence type="predicted"/>
<sequence length="67" mass="8079">MPTSSPVTIKKWERRKKVLQFSYDWFQLQGPVSFMLRRRTQERYRRSSNSESTILVSIVTSFLLKPR</sequence>
<evidence type="ECO:0000313" key="1">
    <source>
        <dbReference type="EMBL" id="KAI3782991.1"/>
    </source>
</evidence>
<comment type="caution">
    <text evidence="1">The sequence shown here is derived from an EMBL/GenBank/DDBJ whole genome shotgun (WGS) entry which is preliminary data.</text>
</comment>
<dbReference type="Proteomes" id="UP001055811">
    <property type="component" value="Linkage Group LG02"/>
</dbReference>